<dbReference type="NCBIfam" id="TIGR00125">
    <property type="entry name" value="cyt_tran_rel"/>
    <property type="match status" value="2"/>
</dbReference>
<dbReference type="UniPathway" id="UPA00558">
    <property type="reaction ID" value="UER00742"/>
</dbReference>
<feature type="non-terminal residue" evidence="13">
    <location>
        <position position="1"/>
    </location>
</feature>
<keyword evidence="8" id="KW-1208">Phospholipid metabolism</keyword>
<dbReference type="InterPro" id="IPR014729">
    <property type="entry name" value="Rossmann-like_a/b/a_fold"/>
</dbReference>
<dbReference type="PANTHER" id="PTHR45780">
    <property type="entry name" value="ETHANOLAMINE-PHOSPHATE CYTIDYLYLTRANSFERASE"/>
    <property type="match status" value="1"/>
</dbReference>
<keyword evidence="5" id="KW-0548">Nucleotidyltransferase</keyword>
<accession>A0A059EW26</accession>
<dbReference type="AlphaFoldDB" id="A0A059EW26"/>
<name>A0A059EW26_9MICR</name>
<evidence type="ECO:0000259" key="12">
    <source>
        <dbReference type="Pfam" id="PF01467"/>
    </source>
</evidence>
<keyword evidence="3" id="KW-0444">Lipid biosynthesis</keyword>
<evidence type="ECO:0000256" key="8">
    <source>
        <dbReference type="ARBA" id="ARBA00023264"/>
    </source>
</evidence>
<comment type="pathway">
    <text evidence="9">Phospholipid metabolism; phosphatidylethanolamine biosynthesis; phosphatidylethanolamine from ethanolamine: step 2/3.</text>
</comment>
<evidence type="ECO:0000256" key="5">
    <source>
        <dbReference type="ARBA" id="ARBA00022695"/>
    </source>
</evidence>
<dbReference type="InterPro" id="IPR044608">
    <property type="entry name" value="Ect1/PCYT2"/>
</dbReference>
<dbReference type="Pfam" id="PF01467">
    <property type="entry name" value="CTP_transf_like"/>
    <property type="match status" value="2"/>
</dbReference>
<dbReference type="STRING" id="1288291.A0A059EW26"/>
<keyword evidence="6" id="KW-0443">Lipid metabolism</keyword>
<comment type="similarity">
    <text evidence="2">Belongs to the cytidylyltransferase family.</text>
</comment>
<feature type="domain" description="Cytidyltransferase-like" evidence="12">
    <location>
        <begin position="155"/>
        <end position="241"/>
    </location>
</feature>
<keyword evidence="7" id="KW-0594">Phospholipid biosynthesis</keyword>
<dbReference type="Proteomes" id="UP000030655">
    <property type="component" value="Unassembled WGS sequence"/>
</dbReference>
<reference evidence="14" key="1">
    <citation type="submission" date="2013-02" db="EMBL/GenBank/DDBJ databases">
        <authorList>
            <consortium name="The Broad Institute Genome Sequencing Platform"/>
            <person name="Cuomo C."/>
            <person name="Becnel J."/>
            <person name="Sanscrainte N."/>
            <person name="Walker B."/>
            <person name="Young S.K."/>
            <person name="Zeng Q."/>
            <person name="Gargeya S."/>
            <person name="Fitzgerald M."/>
            <person name="Haas B."/>
            <person name="Abouelleil A."/>
            <person name="Alvarado L."/>
            <person name="Arachchi H.M."/>
            <person name="Berlin A.M."/>
            <person name="Chapman S.B."/>
            <person name="Dewar J."/>
            <person name="Goldberg J."/>
            <person name="Griggs A."/>
            <person name="Gujja S."/>
            <person name="Hansen M."/>
            <person name="Howarth C."/>
            <person name="Imamovic A."/>
            <person name="Larimer J."/>
            <person name="McCowan C."/>
            <person name="Murphy C."/>
            <person name="Neiman D."/>
            <person name="Pearson M."/>
            <person name="Priest M."/>
            <person name="Roberts A."/>
            <person name="Saif S."/>
            <person name="Shea T."/>
            <person name="Sisk P."/>
            <person name="Sykes S."/>
            <person name="Wortman J."/>
            <person name="Nusbaum C."/>
            <person name="Birren B."/>
        </authorList>
    </citation>
    <scope>NUCLEOTIDE SEQUENCE [LARGE SCALE GENOMIC DNA]</scope>
    <source>
        <strain evidence="14">PRA339</strain>
    </source>
</reference>
<dbReference type="EC" id="2.7.7.14" evidence="10"/>
<dbReference type="PANTHER" id="PTHR45780:SF2">
    <property type="entry name" value="ETHANOLAMINE-PHOSPHATE CYTIDYLYLTRANSFERASE"/>
    <property type="match status" value="1"/>
</dbReference>
<sequence>HYGHSNALRQAAELASEVYVGIHSNESIKVNKGLPVMLDDERYEMVKSCKYVTKVVTDAPFVTDPEFVKNYDCSHVVHGNDLITDASGLDCYSHVKALNMFLEINRTYGISTTNIVGKMLLKQRELSNEFDAYQDELIKLFKNNNVRGEDIVFVEGAFDLFHPGHVYTLKQAKKEGDYVLVGLYSDDKCKEMFGDYPILNYRERLLALLSCKYVDEVILCDKINTSFVLHNNIKTIVFGEDRNIYDHLSNEVRLEEAVHEYSYLTDKVIIDRILNNYNEYYERNRKRNSTS</sequence>
<evidence type="ECO:0000256" key="7">
    <source>
        <dbReference type="ARBA" id="ARBA00023209"/>
    </source>
</evidence>
<evidence type="ECO:0000313" key="14">
    <source>
        <dbReference type="Proteomes" id="UP000030655"/>
    </source>
</evidence>
<feature type="domain" description="Cytidyltransferase-like" evidence="12">
    <location>
        <begin position="1"/>
        <end position="116"/>
    </location>
</feature>
<proteinExistence type="inferred from homology"/>
<dbReference type="SUPFAM" id="SSF52374">
    <property type="entry name" value="Nucleotidylyl transferase"/>
    <property type="match status" value="2"/>
</dbReference>
<dbReference type="EMBL" id="KK365378">
    <property type="protein sequence ID" value="KCZ79095.1"/>
    <property type="molecule type" value="Genomic_DNA"/>
</dbReference>
<dbReference type="GO" id="GO:0005737">
    <property type="term" value="C:cytoplasm"/>
    <property type="evidence" value="ECO:0007669"/>
    <property type="project" value="TreeGrafter"/>
</dbReference>
<dbReference type="VEuPathDB" id="MicrosporidiaDB:H312_03521"/>
<evidence type="ECO:0000256" key="1">
    <source>
        <dbReference type="ARBA" id="ARBA00005189"/>
    </source>
</evidence>
<protein>
    <recommendedName>
        <fullName evidence="10">ethanolamine-phosphate cytidylyltransferase</fullName>
        <ecNumber evidence="10">2.7.7.14</ecNumber>
    </recommendedName>
    <alternativeName>
        <fullName evidence="11">CTP:phosphoethanolamine cytidylyltransferase</fullName>
    </alternativeName>
</protein>
<dbReference type="GO" id="GO:0004306">
    <property type="term" value="F:ethanolamine-phosphate cytidylyltransferase activity"/>
    <property type="evidence" value="ECO:0007669"/>
    <property type="project" value="UniProtKB-EC"/>
</dbReference>
<dbReference type="GO" id="GO:0006646">
    <property type="term" value="P:phosphatidylethanolamine biosynthetic process"/>
    <property type="evidence" value="ECO:0007669"/>
    <property type="project" value="UniProtKB-UniPathway"/>
</dbReference>
<dbReference type="Gene3D" id="3.40.50.620">
    <property type="entry name" value="HUPs"/>
    <property type="match status" value="2"/>
</dbReference>
<evidence type="ECO:0000256" key="10">
    <source>
        <dbReference type="ARBA" id="ARBA00024221"/>
    </source>
</evidence>
<dbReference type="OrthoDB" id="40021at2759"/>
<dbReference type="HOGENOM" id="CLU_031246_1_0_1"/>
<evidence type="ECO:0000256" key="2">
    <source>
        <dbReference type="ARBA" id="ARBA00010101"/>
    </source>
</evidence>
<evidence type="ECO:0000256" key="9">
    <source>
        <dbReference type="ARBA" id="ARBA00024191"/>
    </source>
</evidence>
<comment type="pathway">
    <text evidence="1">Lipid metabolism.</text>
</comment>
<reference evidence="13 14" key="2">
    <citation type="submission" date="2014-03" db="EMBL/GenBank/DDBJ databases">
        <title>The Genome Sequence of Anncaliia algerae insect isolate PRA339.</title>
        <authorList>
            <consortium name="The Broad Institute Genome Sequencing Platform"/>
            <consortium name="The Broad Institute Genome Sequencing Center for Infectious Disease"/>
            <person name="Cuomo C."/>
            <person name="Becnel J."/>
            <person name="Sanscrainte N."/>
            <person name="Walker B."/>
            <person name="Young S.K."/>
            <person name="Zeng Q."/>
            <person name="Gargeya S."/>
            <person name="Fitzgerald M."/>
            <person name="Haas B."/>
            <person name="Abouelleil A."/>
            <person name="Alvarado L."/>
            <person name="Arachchi H.M."/>
            <person name="Berlin A.M."/>
            <person name="Chapman S.B."/>
            <person name="Dewar J."/>
            <person name="Goldberg J."/>
            <person name="Griggs A."/>
            <person name="Gujja S."/>
            <person name="Hansen M."/>
            <person name="Howarth C."/>
            <person name="Imamovic A."/>
            <person name="Larimer J."/>
            <person name="McCowan C."/>
            <person name="Murphy C."/>
            <person name="Neiman D."/>
            <person name="Pearson M."/>
            <person name="Priest M."/>
            <person name="Roberts A."/>
            <person name="Saif S."/>
            <person name="Shea T."/>
            <person name="Sisk P."/>
            <person name="Sykes S."/>
            <person name="Wortman J."/>
            <person name="Nusbaum C."/>
            <person name="Birren B."/>
        </authorList>
    </citation>
    <scope>NUCLEOTIDE SEQUENCE [LARGE SCALE GENOMIC DNA]</scope>
    <source>
        <strain evidence="13 14">PRA339</strain>
    </source>
</reference>
<evidence type="ECO:0000256" key="3">
    <source>
        <dbReference type="ARBA" id="ARBA00022516"/>
    </source>
</evidence>
<keyword evidence="4" id="KW-0808">Transferase</keyword>
<evidence type="ECO:0000256" key="11">
    <source>
        <dbReference type="ARBA" id="ARBA00031473"/>
    </source>
</evidence>
<evidence type="ECO:0000256" key="4">
    <source>
        <dbReference type="ARBA" id="ARBA00022679"/>
    </source>
</evidence>
<gene>
    <name evidence="13" type="ORF">H312_03521</name>
</gene>
<dbReference type="InterPro" id="IPR004821">
    <property type="entry name" value="Cyt_trans-like"/>
</dbReference>
<evidence type="ECO:0000256" key="6">
    <source>
        <dbReference type="ARBA" id="ARBA00023098"/>
    </source>
</evidence>
<evidence type="ECO:0000313" key="13">
    <source>
        <dbReference type="EMBL" id="KCZ79095.1"/>
    </source>
</evidence>
<keyword evidence="14" id="KW-1185">Reference proteome</keyword>
<organism evidence="13 14">
    <name type="scientific">Anncaliia algerae PRA339</name>
    <dbReference type="NCBI Taxonomy" id="1288291"/>
    <lineage>
        <taxon>Eukaryota</taxon>
        <taxon>Fungi</taxon>
        <taxon>Fungi incertae sedis</taxon>
        <taxon>Microsporidia</taxon>
        <taxon>Tubulinosematoidea</taxon>
        <taxon>Tubulinosematidae</taxon>
        <taxon>Anncaliia</taxon>
    </lineage>
</organism>